<keyword evidence="2" id="KW-0548">Nucleotidyltransferase</keyword>
<feature type="domain" description="Integrase catalytic" evidence="16">
    <location>
        <begin position="1"/>
        <end position="151"/>
    </location>
</feature>
<evidence type="ECO:0000256" key="6">
    <source>
        <dbReference type="ARBA" id="ARBA00022801"/>
    </source>
</evidence>
<dbReference type="PANTHER" id="PTHR42648:SF11">
    <property type="entry name" value="TRANSPOSON TY4-P GAG-POL POLYPROTEIN"/>
    <property type="match status" value="1"/>
</dbReference>
<comment type="catalytic activity">
    <reaction evidence="14">
        <text>DNA(n) + a 2'-deoxyribonucleoside 5'-triphosphate = DNA(n+1) + diphosphate</text>
        <dbReference type="Rhea" id="RHEA:22508"/>
        <dbReference type="Rhea" id="RHEA-COMP:17339"/>
        <dbReference type="Rhea" id="RHEA-COMP:17340"/>
        <dbReference type="ChEBI" id="CHEBI:33019"/>
        <dbReference type="ChEBI" id="CHEBI:61560"/>
        <dbReference type="ChEBI" id="CHEBI:173112"/>
        <dbReference type="EC" id="2.7.7.49"/>
    </reaction>
</comment>
<evidence type="ECO:0000256" key="1">
    <source>
        <dbReference type="ARBA" id="ARBA00022578"/>
    </source>
</evidence>
<evidence type="ECO:0000256" key="13">
    <source>
        <dbReference type="ARBA" id="ARBA00023268"/>
    </source>
</evidence>
<dbReference type="GO" id="GO:0004519">
    <property type="term" value="F:endonuclease activity"/>
    <property type="evidence" value="ECO:0007669"/>
    <property type="project" value="UniProtKB-KW"/>
</dbReference>
<evidence type="ECO:0000256" key="5">
    <source>
        <dbReference type="ARBA" id="ARBA00022759"/>
    </source>
</evidence>
<evidence type="ECO:0000313" key="18">
    <source>
        <dbReference type="Proteomes" id="UP000006174"/>
    </source>
</evidence>
<dbReference type="GO" id="GO:0005634">
    <property type="term" value="C:nucleus"/>
    <property type="evidence" value="ECO:0007669"/>
    <property type="project" value="UniProtKB-ARBA"/>
</dbReference>
<keyword evidence="11" id="KW-0808">Transferase</keyword>
<evidence type="ECO:0000256" key="15">
    <source>
        <dbReference type="ARBA" id="ARBA00049244"/>
    </source>
</evidence>
<keyword evidence="11" id="KW-0239">DNA-directed DNA polymerase</keyword>
<protein>
    <submittedName>
        <fullName evidence="17">Related to retrotransposon protein</fullName>
    </submittedName>
</protein>
<evidence type="ECO:0000256" key="12">
    <source>
        <dbReference type="ARBA" id="ARBA00023172"/>
    </source>
</evidence>
<dbReference type="SUPFAM" id="SSF53098">
    <property type="entry name" value="Ribonuclease H-like"/>
    <property type="match status" value="1"/>
</dbReference>
<dbReference type="InterPro" id="IPR043502">
    <property type="entry name" value="DNA/RNA_pol_sf"/>
</dbReference>
<organism evidence="17 18">
    <name type="scientific">Ustilago hordei</name>
    <name type="common">Barley covered smut fungus</name>
    <dbReference type="NCBI Taxonomy" id="120017"/>
    <lineage>
        <taxon>Eukaryota</taxon>
        <taxon>Fungi</taxon>
        <taxon>Dikarya</taxon>
        <taxon>Basidiomycota</taxon>
        <taxon>Ustilaginomycotina</taxon>
        <taxon>Ustilaginomycetes</taxon>
        <taxon>Ustilaginales</taxon>
        <taxon>Ustilaginaceae</taxon>
        <taxon>Ustilago</taxon>
    </lineage>
</organism>
<keyword evidence="8" id="KW-0694">RNA-binding</keyword>
<evidence type="ECO:0000313" key="17">
    <source>
        <dbReference type="EMBL" id="CCF48705.1"/>
    </source>
</evidence>
<evidence type="ECO:0000256" key="2">
    <source>
        <dbReference type="ARBA" id="ARBA00022695"/>
    </source>
</evidence>
<dbReference type="GO" id="GO:0046872">
    <property type="term" value="F:metal ion binding"/>
    <property type="evidence" value="ECO:0007669"/>
    <property type="project" value="UniProtKB-KW"/>
</dbReference>
<comment type="caution">
    <text evidence="17">The sequence shown here is derived from an EMBL/GenBank/DDBJ whole genome shotgun (WGS) entry which is preliminary data.</text>
</comment>
<dbReference type="GO" id="GO:0003723">
    <property type="term" value="F:RNA binding"/>
    <property type="evidence" value="ECO:0007669"/>
    <property type="project" value="UniProtKB-KW"/>
</dbReference>
<dbReference type="InterPro" id="IPR036397">
    <property type="entry name" value="RNaseH_sf"/>
</dbReference>
<evidence type="ECO:0000256" key="14">
    <source>
        <dbReference type="ARBA" id="ARBA00048173"/>
    </source>
</evidence>
<evidence type="ECO:0000256" key="9">
    <source>
        <dbReference type="ARBA" id="ARBA00022908"/>
    </source>
</evidence>
<keyword evidence="6" id="KW-0378">Hydrolase</keyword>
<keyword evidence="10" id="KW-0695">RNA-directed DNA polymerase</keyword>
<keyword evidence="9" id="KW-0229">DNA integration</keyword>
<dbReference type="InterPro" id="IPR001584">
    <property type="entry name" value="Integrase_cat-core"/>
</dbReference>
<dbReference type="GO" id="GO:0032196">
    <property type="term" value="P:transposition"/>
    <property type="evidence" value="ECO:0007669"/>
    <property type="project" value="UniProtKB-KW"/>
</dbReference>
<dbReference type="InterPro" id="IPR039537">
    <property type="entry name" value="Retrotran_Ty1/copia-like"/>
</dbReference>
<evidence type="ECO:0000259" key="16">
    <source>
        <dbReference type="PROSITE" id="PS50994"/>
    </source>
</evidence>
<proteinExistence type="predicted"/>
<evidence type="ECO:0000256" key="4">
    <source>
        <dbReference type="ARBA" id="ARBA00022723"/>
    </source>
</evidence>
<keyword evidence="18" id="KW-1185">Reference proteome</keyword>
<sequence>MTDLQGHPNYHHTLVVVDDSSSYIHVKPLLSKAKAFLALKTWIKAAETATDHTLKCICSNNRSEWSSSEAEEWKRQAGFVWQKTTPYVSTQNGRVECMIRSLQERMCVMLVQRSVPKELWPYAIMAAGHMLNLTPSANTNRIPYEEFYHKSAQGLAKHLHVFGCLAWVHLPKKDHTGKHAMFHEAKSWHDQPKTQSPLKFRFENLEAKDQNREPNSNEPNLEVEVLNIWDPLSNTYAAPSTNNDNSEIVVEDMLGEAQTAILNLMPTIKEALASNEAQQWQEAICKELDGLEVMGTWEIVDIPPNANLIDSKIILQLKLDADGIPTFAPVALLSAIRALLSLAVECDWEVHQLDIMMAYLNSTLKHTIYMKPPKGAKVPDGKAYQVVKGLYGLKQSGWEWNIEFDKFLQCLHFNRLDCVPCIYNRGKGNDFAIVIIYVDDTLIIAPKLETVKCIKEEIGKRWKMEEGSDMSHFLGIKISRDRQAKTMDLEQTSYVKQLLDEHLVNCQRKSSVPLQDIPVPKTMASIAERKEYPQIVSKLLWLSNRTCPDISQAVGVLAQYMTQPSKEHYHVAQKVLQYLDHTQDTHLQYGSNKQQDFLMAHSNVNWASNATAQWKSSSGSAVFVHGNLVVWKSALQCCIALSAVEAEFIAAMEVA</sequence>
<dbReference type="AlphaFoldDB" id="I2FP62"/>
<evidence type="ECO:0000256" key="3">
    <source>
        <dbReference type="ARBA" id="ARBA00022722"/>
    </source>
</evidence>
<dbReference type="SUPFAM" id="SSF56672">
    <property type="entry name" value="DNA/RNA polymerases"/>
    <property type="match status" value="1"/>
</dbReference>
<gene>
    <name evidence="17" type="ORF">UHOR_13272</name>
</gene>
<dbReference type="STRING" id="1128400.I2FP62"/>
<reference evidence="17 18" key="1">
    <citation type="journal article" date="2012" name="Plant Cell">
        <title>Genome comparison of barley and maize smut fungi reveals targeted loss of RNA silencing components and species-specific presence of transposable elements.</title>
        <authorList>
            <person name="Laurie J.D."/>
            <person name="Ali S."/>
            <person name="Linning R."/>
            <person name="Mannhaupt G."/>
            <person name="Wong P."/>
            <person name="Gueldener U."/>
            <person name="Muensterkoetter M."/>
            <person name="Moore R."/>
            <person name="Kahmann R."/>
            <person name="Bakkeren G."/>
            <person name="Schirawski J."/>
        </authorList>
    </citation>
    <scope>NUCLEOTIDE SEQUENCE [LARGE SCALE GENOMIC DNA]</scope>
    <source>
        <strain evidence="18">Uh4875-4</strain>
    </source>
</reference>
<dbReference type="eggNOG" id="KOG0017">
    <property type="taxonomic scope" value="Eukaryota"/>
</dbReference>
<dbReference type="PROSITE" id="PS50994">
    <property type="entry name" value="INTEGRASE"/>
    <property type="match status" value="1"/>
</dbReference>
<dbReference type="EMBL" id="CAGI01000136">
    <property type="protein sequence ID" value="CCF48705.1"/>
    <property type="molecule type" value="Genomic_DNA"/>
</dbReference>
<comment type="catalytic activity">
    <reaction evidence="15">
        <text>DNA(n) + a 2'-deoxyribonucleoside 5'-triphosphate = DNA(n+1) + diphosphate</text>
        <dbReference type="Rhea" id="RHEA:22508"/>
        <dbReference type="Rhea" id="RHEA-COMP:17339"/>
        <dbReference type="Rhea" id="RHEA-COMP:17340"/>
        <dbReference type="ChEBI" id="CHEBI:33019"/>
        <dbReference type="ChEBI" id="CHEBI:61560"/>
        <dbReference type="ChEBI" id="CHEBI:173112"/>
        <dbReference type="EC" id="2.7.7.7"/>
    </reaction>
</comment>
<dbReference type="GO" id="GO:0015074">
    <property type="term" value="P:DNA integration"/>
    <property type="evidence" value="ECO:0007669"/>
    <property type="project" value="UniProtKB-KW"/>
</dbReference>
<keyword evidence="3" id="KW-0540">Nuclease</keyword>
<dbReference type="Proteomes" id="UP000006174">
    <property type="component" value="Unassembled WGS sequence"/>
</dbReference>
<name>I2FP62_USTHO</name>
<dbReference type="Gene3D" id="3.30.420.10">
    <property type="entry name" value="Ribonuclease H-like superfamily/Ribonuclease H"/>
    <property type="match status" value="1"/>
</dbReference>
<dbReference type="GO" id="GO:0003887">
    <property type="term" value="F:DNA-directed DNA polymerase activity"/>
    <property type="evidence" value="ECO:0007669"/>
    <property type="project" value="UniProtKB-KW"/>
</dbReference>
<dbReference type="InterPro" id="IPR012337">
    <property type="entry name" value="RNaseH-like_sf"/>
</dbReference>
<dbReference type="InterPro" id="IPR013103">
    <property type="entry name" value="RVT_2"/>
</dbReference>
<keyword evidence="12" id="KW-0233">DNA recombination</keyword>
<dbReference type="GO" id="GO:0016787">
    <property type="term" value="F:hydrolase activity"/>
    <property type="evidence" value="ECO:0007669"/>
    <property type="project" value="UniProtKB-KW"/>
</dbReference>
<evidence type="ECO:0000256" key="7">
    <source>
        <dbReference type="ARBA" id="ARBA00022842"/>
    </source>
</evidence>
<keyword evidence="13" id="KW-0511">Multifunctional enzyme</keyword>
<dbReference type="GO" id="GO:0006310">
    <property type="term" value="P:DNA recombination"/>
    <property type="evidence" value="ECO:0007669"/>
    <property type="project" value="UniProtKB-KW"/>
</dbReference>
<dbReference type="GO" id="GO:0003964">
    <property type="term" value="F:RNA-directed DNA polymerase activity"/>
    <property type="evidence" value="ECO:0007669"/>
    <property type="project" value="UniProtKB-KW"/>
</dbReference>
<keyword evidence="4" id="KW-0479">Metal-binding</keyword>
<keyword evidence="5" id="KW-0255">Endonuclease</keyword>
<evidence type="ECO:0000256" key="8">
    <source>
        <dbReference type="ARBA" id="ARBA00022884"/>
    </source>
</evidence>
<accession>I2FP62</accession>
<dbReference type="OMA" id="WIYENDI"/>
<dbReference type="HOGENOM" id="CLU_001650_21_4_1"/>
<evidence type="ECO:0000256" key="10">
    <source>
        <dbReference type="ARBA" id="ARBA00022918"/>
    </source>
</evidence>
<keyword evidence="1" id="KW-0815">Transposition</keyword>
<keyword evidence="7" id="KW-0460">Magnesium</keyword>
<dbReference type="PANTHER" id="PTHR42648">
    <property type="entry name" value="TRANSPOSASE, PUTATIVE-RELATED"/>
    <property type="match status" value="1"/>
</dbReference>
<evidence type="ECO:0000256" key="11">
    <source>
        <dbReference type="ARBA" id="ARBA00022932"/>
    </source>
</evidence>
<dbReference type="Pfam" id="PF07727">
    <property type="entry name" value="RVT_2"/>
    <property type="match status" value="1"/>
</dbReference>